<dbReference type="EMBL" id="JACRSW010000030">
    <property type="protein sequence ID" value="MBC8557582.1"/>
    <property type="molecule type" value="Genomic_DNA"/>
</dbReference>
<dbReference type="Pfam" id="PF07523">
    <property type="entry name" value="Big_3"/>
    <property type="match status" value="1"/>
</dbReference>
<feature type="compositionally biased region" description="Basic and acidic residues" evidence="1">
    <location>
        <begin position="105"/>
        <end position="117"/>
    </location>
</feature>
<comment type="caution">
    <text evidence="4">The sequence shown here is derived from an EMBL/GenBank/DDBJ whole genome shotgun (WGS) entry which is preliminary data.</text>
</comment>
<organism evidence="4 5">
    <name type="scientific">Jutongia hominis</name>
    <dbReference type="NCBI Taxonomy" id="2763664"/>
    <lineage>
        <taxon>Bacteria</taxon>
        <taxon>Bacillati</taxon>
        <taxon>Bacillota</taxon>
        <taxon>Clostridia</taxon>
        <taxon>Lachnospirales</taxon>
        <taxon>Lachnospiraceae</taxon>
        <taxon>Jutongia</taxon>
    </lineage>
</organism>
<feature type="compositionally biased region" description="Basic and acidic residues" evidence="1">
    <location>
        <begin position="66"/>
        <end position="87"/>
    </location>
</feature>
<gene>
    <name evidence="4" type="ORF">H8700_07655</name>
</gene>
<evidence type="ECO:0000259" key="3">
    <source>
        <dbReference type="Pfam" id="PF07523"/>
    </source>
</evidence>
<keyword evidence="2" id="KW-0812">Transmembrane</keyword>
<dbReference type="Gene3D" id="2.60.40.3630">
    <property type="match status" value="1"/>
</dbReference>
<feature type="domain" description="Ig-like" evidence="3">
    <location>
        <begin position="197"/>
        <end position="255"/>
    </location>
</feature>
<evidence type="ECO:0000313" key="5">
    <source>
        <dbReference type="Proteomes" id="UP000637513"/>
    </source>
</evidence>
<evidence type="ECO:0000256" key="1">
    <source>
        <dbReference type="SAM" id="MobiDB-lite"/>
    </source>
</evidence>
<feature type="region of interest" description="Disordered" evidence="1">
    <location>
        <begin position="66"/>
        <end position="185"/>
    </location>
</feature>
<name>A0ABR7MUV5_9FIRM</name>
<protein>
    <submittedName>
        <fullName evidence="4">Bacterial Ig-like domain-containing protein</fullName>
    </submittedName>
</protein>
<dbReference type="Proteomes" id="UP000637513">
    <property type="component" value="Unassembled WGS sequence"/>
</dbReference>
<feature type="transmembrane region" description="Helical" evidence="2">
    <location>
        <begin position="7"/>
        <end position="23"/>
    </location>
</feature>
<dbReference type="InterPro" id="IPR022038">
    <property type="entry name" value="Ig-like_bact"/>
</dbReference>
<feature type="compositionally biased region" description="Low complexity" evidence="1">
    <location>
        <begin position="148"/>
        <end position="180"/>
    </location>
</feature>
<dbReference type="RefSeq" id="WP_249304878.1">
    <property type="nucleotide sequence ID" value="NZ_JACRSW010000030.1"/>
</dbReference>
<sequence length="345" mass="38629">MRKKRKSILYFFMIGSIAIMLSGCQKKKITYHPTSYLMTKESGKNYPALKTQKKFEDAFAMTKLSAKKDTTQEKTDRKSDETLKEENAPAVQETDMADRINNQTSDEKRVSQKEQKSKRNSSTSSKKDSADTKTKKAATEKKPETNRTADQTAQPSTATQTPTEEPKPTQTSTPKPTATPKPKKLAEIQVDGELRNDYNKGETVDLSVLTVKAVYEDGSTKTLSRDEYEMDGLSTASLGKHTCTITYQGKSKELNYRVYQYMVATYVVSDEDTDDAVWHEISGFTLTKQQIASLFGNGVTADDKITLTTGSAVGDSYTFEHGKGLIYNTTNQIQLYIGFRYNKKS</sequence>
<feature type="compositionally biased region" description="Basic and acidic residues" evidence="1">
    <location>
        <begin position="125"/>
        <end position="147"/>
    </location>
</feature>
<evidence type="ECO:0000313" key="4">
    <source>
        <dbReference type="EMBL" id="MBC8557582.1"/>
    </source>
</evidence>
<keyword evidence="2" id="KW-0472">Membrane</keyword>
<reference evidence="4 5" key="1">
    <citation type="submission" date="2020-08" db="EMBL/GenBank/DDBJ databases">
        <title>Genome public.</title>
        <authorList>
            <person name="Liu C."/>
            <person name="Sun Q."/>
        </authorList>
    </citation>
    <scope>NUCLEOTIDE SEQUENCE [LARGE SCALE GENOMIC DNA]</scope>
    <source>
        <strain evidence="4 5">BX3</strain>
    </source>
</reference>
<proteinExistence type="predicted"/>
<evidence type="ECO:0000256" key="2">
    <source>
        <dbReference type="SAM" id="Phobius"/>
    </source>
</evidence>
<dbReference type="PROSITE" id="PS51257">
    <property type="entry name" value="PROKAR_LIPOPROTEIN"/>
    <property type="match status" value="1"/>
</dbReference>
<accession>A0ABR7MUV5</accession>
<keyword evidence="5" id="KW-1185">Reference proteome</keyword>
<keyword evidence="2" id="KW-1133">Transmembrane helix</keyword>